<dbReference type="eggNOG" id="COG3467">
    <property type="taxonomic scope" value="Bacteria"/>
</dbReference>
<gene>
    <name evidence="2" type="ORF">BU52_16035</name>
</gene>
<comment type="caution">
    <text evidence="2">The sequence shown here is derived from an EMBL/GenBank/DDBJ whole genome shotgun (WGS) entry which is preliminary data.</text>
</comment>
<dbReference type="RefSeq" id="WP_037934163.1">
    <property type="nucleotide sequence ID" value="NZ_JBFADL010000032.1"/>
</dbReference>
<evidence type="ECO:0000313" key="3">
    <source>
        <dbReference type="Proteomes" id="UP000028341"/>
    </source>
</evidence>
<accession>A0A081XRR9</accession>
<evidence type="ECO:0000256" key="1">
    <source>
        <dbReference type="SAM" id="MobiDB-lite"/>
    </source>
</evidence>
<feature type="region of interest" description="Disordered" evidence="1">
    <location>
        <begin position="106"/>
        <end position="130"/>
    </location>
</feature>
<dbReference type="Proteomes" id="UP000028341">
    <property type="component" value="Unassembled WGS sequence"/>
</dbReference>
<reference evidence="2 3" key="1">
    <citation type="submission" date="2014-02" db="EMBL/GenBank/DDBJ databases">
        <title>The genome announcement of Streptomyces toyocaensis NRRL15009.</title>
        <authorList>
            <person name="Hong H.-J."/>
            <person name="Kwun M.J."/>
        </authorList>
    </citation>
    <scope>NUCLEOTIDE SEQUENCE [LARGE SCALE GENOMIC DNA]</scope>
    <source>
        <strain evidence="2 3">NRRL 15009</strain>
    </source>
</reference>
<protein>
    <submittedName>
        <fullName evidence="2">Uncharacterized protein</fullName>
    </submittedName>
</protein>
<dbReference type="InterPro" id="IPR012349">
    <property type="entry name" value="Split_barrel_FMN-bd"/>
</dbReference>
<feature type="region of interest" description="Disordered" evidence="1">
    <location>
        <begin position="17"/>
        <end position="39"/>
    </location>
</feature>
<dbReference type="STRING" id="55952.BU52_16035"/>
<dbReference type="Gene3D" id="2.30.110.10">
    <property type="entry name" value="Electron Transport, Fmn-binding Protein, Chain A"/>
    <property type="match status" value="1"/>
</dbReference>
<name>A0A081XRR9_STRTO</name>
<dbReference type="SUPFAM" id="SSF50475">
    <property type="entry name" value="FMN-binding split barrel"/>
    <property type="match status" value="1"/>
</dbReference>
<keyword evidence="3" id="KW-1185">Reference proteome</keyword>
<dbReference type="EMBL" id="JFCB01000012">
    <property type="protein sequence ID" value="KES06242.1"/>
    <property type="molecule type" value="Genomic_DNA"/>
</dbReference>
<organism evidence="2 3">
    <name type="scientific">Streptomyces toyocaensis</name>
    <dbReference type="NCBI Taxonomy" id="55952"/>
    <lineage>
        <taxon>Bacteria</taxon>
        <taxon>Bacillati</taxon>
        <taxon>Actinomycetota</taxon>
        <taxon>Actinomycetes</taxon>
        <taxon>Kitasatosporales</taxon>
        <taxon>Streptomycetaceae</taxon>
        <taxon>Streptomyces</taxon>
    </lineage>
</organism>
<dbReference type="AlphaFoldDB" id="A0A081XRR9"/>
<proteinExistence type="predicted"/>
<evidence type="ECO:0000313" key="2">
    <source>
        <dbReference type="EMBL" id="KES06242.1"/>
    </source>
</evidence>
<sequence length="130" mass="14645">MSTLTCGRLDLLERPLLVHPATPRPDGTPQSHPMRARWDRELLWSTSTTGRRKYRNITAEPPVAVSVNDPDQPSRCLEAREIVERIDPDPERTLLTALTELHGRELNGAWPGDAPDRAVPGVRPVRTSRR</sequence>